<dbReference type="GO" id="GO:0016829">
    <property type="term" value="F:lyase activity"/>
    <property type="evidence" value="ECO:0007669"/>
    <property type="project" value="UniProtKB-KW"/>
</dbReference>
<dbReference type="Pfam" id="PF00155">
    <property type="entry name" value="Aminotran_1_2"/>
    <property type="match status" value="1"/>
</dbReference>
<dbReference type="InterPro" id="IPR015421">
    <property type="entry name" value="PyrdxlP-dep_Trfase_major"/>
</dbReference>
<organism evidence="7 8">
    <name type="scientific">Peptoniphilus stercorisuis</name>
    <dbReference type="NCBI Taxonomy" id="1436965"/>
    <lineage>
        <taxon>Bacteria</taxon>
        <taxon>Bacillati</taxon>
        <taxon>Bacillota</taxon>
        <taxon>Tissierellia</taxon>
        <taxon>Tissierellales</taxon>
        <taxon>Peptoniphilaceae</taxon>
        <taxon>Peptoniphilus</taxon>
    </lineage>
</organism>
<dbReference type="PANTHER" id="PTHR43525:SF1">
    <property type="entry name" value="PROTEIN MALY"/>
    <property type="match status" value="1"/>
</dbReference>
<evidence type="ECO:0000256" key="5">
    <source>
        <dbReference type="ARBA" id="ARBA00037974"/>
    </source>
</evidence>
<evidence type="ECO:0000313" key="8">
    <source>
        <dbReference type="Proteomes" id="UP001519306"/>
    </source>
</evidence>
<gene>
    <name evidence="7" type="ORF">J2Z71_001138</name>
</gene>
<dbReference type="Gene3D" id="3.90.1150.10">
    <property type="entry name" value="Aspartate Aminotransferase, domain 1"/>
    <property type="match status" value="1"/>
</dbReference>
<dbReference type="InterPro" id="IPR015422">
    <property type="entry name" value="PyrdxlP-dep_Trfase_small"/>
</dbReference>
<dbReference type="InterPro" id="IPR015424">
    <property type="entry name" value="PyrdxlP-dep_Trfase"/>
</dbReference>
<name>A0ABS4KCV0_9FIRM</name>
<evidence type="ECO:0000313" key="7">
    <source>
        <dbReference type="EMBL" id="MBP2025595.1"/>
    </source>
</evidence>
<dbReference type="PANTHER" id="PTHR43525">
    <property type="entry name" value="PROTEIN MALY"/>
    <property type="match status" value="1"/>
</dbReference>
<dbReference type="Proteomes" id="UP001519306">
    <property type="component" value="Unassembled WGS sequence"/>
</dbReference>
<keyword evidence="4 7" id="KW-0456">Lyase</keyword>
<evidence type="ECO:0000256" key="2">
    <source>
        <dbReference type="ARBA" id="ARBA00012224"/>
    </source>
</evidence>
<reference evidence="7 8" key="1">
    <citation type="submission" date="2021-03" db="EMBL/GenBank/DDBJ databases">
        <title>Genomic Encyclopedia of Type Strains, Phase IV (KMG-IV): sequencing the most valuable type-strain genomes for metagenomic binning, comparative biology and taxonomic classification.</title>
        <authorList>
            <person name="Goeker M."/>
        </authorList>
    </citation>
    <scope>NUCLEOTIDE SEQUENCE [LARGE SCALE GENOMIC DNA]</scope>
    <source>
        <strain evidence="7 8">DSM 27563</strain>
    </source>
</reference>
<protein>
    <recommendedName>
        <fullName evidence="2">cysteine-S-conjugate beta-lyase</fullName>
        <ecNumber evidence="2">4.4.1.13</ecNumber>
    </recommendedName>
</protein>
<comment type="similarity">
    <text evidence="5">Belongs to the class-II pyridoxal-phosphate-dependent aminotransferase family. MalY/PatB cystathionine beta-lyase subfamily.</text>
</comment>
<dbReference type="SUPFAM" id="SSF53383">
    <property type="entry name" value="PLP-dependent transferases"/>
    <property type="match status" value="1"/>
</dbReference>
<comment type="cofactor">
    <cofactor evidence="1">
        <name>pyridoxal 5'-phosphate</name>
        <dbReference type="ChEBI" id="CHEBI:597326"/>
    </cofactor>
</comment>
<dbReference type="InterPro" id="IPR027619">
    <property type="entry name" value="C-S_lyase_PatB-like"/>
</dbReference>
<sequence>MSNELDVFVERYGTDCAKWDEPYWETGQKIDYYGVADMDFVTAKPIMDAMYKVLERKNFGYTILNKSFTEDVSYWMEHYHNFKIEKEDILFAPRIGMAIAIMINELTEINDEILIFSPGYSPLHDFVVKNNRIAIENELIKKDNKYYIDFEKLDSQITTKTKIMLLVSPHNPVGRVWTKEELLKIGEIAKKHNLIIISDEVHSELTFKNYRHYPIASLNDDLKSRTITCNSVTKAFNVPGLMGSNIIISNENLRNKVKDAFYKMGLHNPNPFIIPVINACYRECEDWLLNTKNYLEENYNFLKNYLEENIKELKLVDSEGTYLAWIDIRDLNMTREEVEKFFSEKVKMGIYTGDGFGLGGSGFIRLNLATQRERLKESLEVLKEKIDELR</sequence>
<dbReference type="EC" id="4.4.1.13" evidence="2"/>
<comment type="caution">
    <text evidence="7">The sequence shown here is derived from an EMBL/GenBank/DDBJ whole genome shotgun (WGS) entry which is preliminary data.</text>
</comment>
<dbReference type="EMBL" id="JAGGLJ010000009">
    <property type="protein sequence ID" value="MBP2025595.1"/>
    <property type="molecule type" value="Genomic_DNA"/>
</dbReference>
<dbReference type="CDD" id="cd00609">
    <property type="entry name" value="AAT_like"/>
    <property type="match status" value="1"/>
</dbReference>
<keyword evidence="8" id="KW-1185">Reference proteome</keyword>
<evidence type="ECO:0000256" key="3">
    <source>
        <dbReference type="ARBA" id="ARBA00022898"/>
    </source>
</evidence>
<accession>A0ABS4KCV0</accession>
<dbReference type="Gene3D" id="3.40.640.10">
    <property type="entry name" value="Type I PLP-dependent aspartate aminotransferase-like (Major domain)"/>
    <property type="match status" value="1"/>
</dbReference>
<dbReference type="NCBIfam" id="TIGR04350">
    <property type="entry name" value="C_S_lyase_PatB"/>
    <property type="match status" value="1"/>
</dbReference>
<proteinExistence type="inferred from homology"/>
<keyword evidence="3" id="KW-0663">Pyridoxal phosphate</keyword>
<dbReference type="InterPro" id="IPR004839">
    <property type="entry name" value="Aminotransferase_I/II_large"/>
</dbReference>
<evidence type="ECO:0000256" key="4">
    <source>
        <dbReference type="ARBA" id="ARBA00023239"/>
    </source>
</evidence>
<dbReference type="InterPro" id="IPR051798">
    <property type="entry name" value="Class-II_PLP-Dep_Aminotrans"/>
</dbReference>
<evidence type="ECO:0000256" key="1">
    <source>
        <dbReference type="ARBA" id="ARBA00001933"/>
    </source>
</evidence>
<feature type="domain" description="Aminotransferase class I/classII large" evidence="6">
    <location>
        <begin position="55"/>
        <end position="381"/>
    </location>
</feature>
<evidence type="ECO:0000259" key="6">
    <source>
        <dbReference type="Pfam" id="PF00155"/>
    </source>
</evidence>
<dbReference type="RefSeq" id="WP_210060885.1">
    <property type="nucleotide sequence ID" value="NZ_JAGGLJ010000009.1"/>
</dbReference>